<dbReference type="Pfam" id="PF25879">
    <property type="entry name" value="WHD_LYAR"/>
    <property type="match status" value="1"/>
</dbReference>
<keyword evidence="5" id="KW-1185">Reference proteome</keyword>
<dbReference type="PROSITE" id="PS50174">
    <property type="entry name" value="G_PATCH"/>
    <property type="match status" value="1"/>
</dbReference>
<evidence type="ECO:0000256" key="2">
    <source>
        <dbReference type="ARBA" id="ARBA00023242"/>
    </source>
</evidence>
<protein>
    <recommendedName>
        <fullName evidence="3">G-patch domain-containing protein</fullName>
    </recommendedName>
</protein>
<proteinExistence type="predicted"/>
<dbReference type="EMBL" id="PGOL01004804">
    <property type="protein sequence ID" value="PKI36553.1"/>
    <property type="molecule type" value="Genomic_DNA"/>
</dbReference>
<dbReference type="Pfam" id="PF01585">
    <property type="entry name" value="G-patch"/>
    <property type="match status" value="1"/>
</dbReference>
<comment type="subcellular location">
    <subcellularLocation>
        <location evidence="1">Nucleus</location>
    </subcellularLocation>
</comment>
<dbReference type="GO" id="GO:0003676">
    <property type="term" value="F:nucleic acid binding"/>
    <property type="evidence" value="ECO:0007669"/>
    <property type="project" value="InterPro"/>
</dbReference>
<dbReference type="PANTHER" id="PTHR23149">
    <property type="entry name" value="G PATCH DOMAIN CONTAINING PROTEIN"/>
    <property type="match status" value="1"/>
</dbReference>
<keyword evidence="2" id="KW-0539">Nucleus</keyword>
<feature type="domain" description="G-patch" evidence="3">
    <location>
        <begin position="15"/>
        <end position="61"/>
    </location>
</feature>
<reference evidence="4 5" key="1">
    <citation type="submission" date="2017-11" db="EMBL/GenBank/DDBJ databases">
        <title>De-novo sequencing of pomegranate (Punica granatum L.) genome.</title>
        <authorList>
            <person name="Akparov Z."/>
            <person name="Amiraslanov A."/>
            <person name="Hajiyeva S."/>
            <person name="Abbasov M."/>
            <person name="Kaur K."/>
            <person name="Hamwieh A."/>
            <person name="Solovyev V."/>
            <person name="Salamov A."/>
            <person name="Braich B."/>
            <person name="Kosarev P."/>
            <person name="Mahmoud A."/>
            <person name="Hajiyev E."/>
            <person name="Babayeva S."/>
            <person name="Izzatullayeva V."/>
            <person name="Mammadov A."/>
            <person name="Mammadov A."/>
            <person name="Sharifova S."/>
            <person name="Ojaghi J."/>
            <person name="Eynullazada K."/>
            <person name="Bayramov B."/>
            <person name="Abdulazimova A."/>
            <person name="Shahmuradov I."/>
        </authorList>
    </citation>
    <scope>NUCLEOTIDE SEQUENCE [LARGE SCALE GENOMIC DNA]</scope>
    <source>
        <strain evidence="5">cv. AG2017</strain>
        <tissue evidence="4">Leaf</tissue>
    </source>
</reference>
<sequence length="284" mass="31751">MAAPEAPLCYVGVARQSAAFRLMKQMGWEEGEGLGKDKQGIKGHVRVKNKQDTAGVGSEKPNPWAFDTAQFDSILKRLKVQGSEANAEVEKGATQLQNEATDSNDQAAIVRATRARGRNNVMLSKMMCERKVRMWQNGGDQNMDLFLEVFLGQGLLGRSQPSLKKLATKMKELRSLRKIKRISTSLSSDEESSDLGSLKRKRSDIAEIADKVNLKRLCKQLLRQEPEKSLKLKRLKVLAEERSPSIFSIFSSEKDAVAYLKGKLERSRKFSIEGKRVSLASHRG</sequence>
<gene>
    <name evidence="4" type="ORF">CRG98_043055</name>
</gene>
<dbReference type="InterPro" id="IPR050656">
    <property type="entry name" value="PINX1"/>
</dbReference>
<dbReference type="STRING" id="22663.A0A2I0HY54"/>
<organism evidence="4 5">
    <name type="scientific">Punica granatum</name>
    <name type="common">Pomegranate</name>
    <dbReference type="NCBI Taxonomy" id="22663"/>
    <lineage>
        <taxon>Eukaryota</taxon>
        <taxon>Viridiplantae</taxon>
        <taxon>Streptophyta</taxon>
        <taxon>Embryophyta</taxon>
        <taxon>Tracheophyta</taxon>
        <taxon>Spermatophyta</taxon>
        <taxon>Magnoliopsida</taxon>
        <taxon>eudicotyledons</taxon>
        <taxon>Gunneridae</taxon>
        <taxon>Pentapetalae</taxon>
        <taxon>rosids</taxon>
        <taxon>malvids</taxon>
        <taxon>Myrtales</taxon>
        <taxon>Lythraceae</taxon>
        <taxon>Punica</taxon>
    </lineage>
</organism>
<dbReference type="Proteomes" id="UP000233551">
    <property type="component" value="Unassembled WGS sequence"/>
</dbReference>
<evidence type="ECO:0000256" key="1">
    <source>
        <dbReference type="ARBA" id="ARBA00004123"/>
    </source>
</evidence>
<evidence type="ECO:0000259" key="3">
    <source>
        <dbReference type="PROSITE" id="PS50174"/>
    </source>
</evidence>
<comment type="caution">
    <text evidence="4">The sequence shown here is derived from an EMBL/GenBank/DDBJ whole genome shotgun (WGS) entry which is preliminary data.</text>
</comment>
<dbReference type="SMART" id="SM00443">
    <property type="entry name" value="G_patch"/>
    <property type="match status" value="1"/>
</dbReference>
<dbReference type="InterPro" id="IPR058719">
    <property type="entry name" value="WHD_LYAR"/>
</dbReference>
<dbReference type="InterPro" id="IPR000467">
    <property type="entry name" value="G_patch_dom"/>
</dbReference>
<dbReference type="AlphaFoldDB" id="A0A2I0HY54"/>
<name>A0A2I0HY54_PUNGR</name>
<dbReference type="GO" id="GO:0005730">
    <property type="term" value="C:nucleolus"/>
    <property type="evidence" value="ECO:0007669"/>
    <property type="project" value="TreeGrafter"/>
</dbReference>
<evidence type="ECO:0000313" key="4">
    <source>
        <dbReference type="EMBL" id="PKI36553.1"/>
    </source>
</evidence>
<evidence type="ECO:0000313" key="5">
    <source>
        <dbReference type="Proteomes" id="UP000233551"/>
    </source>
</evidence>
<dbReference type="PANTHER" id="PTHR23149:SF9">
    <property type="entry name" value="G PATCH DOMAIN-CONTAINING PROTEIN 4"/>
    <property type="match status" value="1"/>
</dbReference>
<accession>A0A2I0HY54</accession>